<keyword evidence="7 10" id="KW-0129">CBS domain</keyword>
<dbReference type="AlphaFoldDB" id="A0ABD3VGT3"/>
<feature type="transmembrane region" description="Helical" evidence="11">
    <location>
        <begin position="438"/>
        <end position="461"/>
    </location>
</feature>
<feature type="transmembrane region" description="Helical" evidence="11">
    <location>
        <begin position="516"/>
        <end position="534"/>
    </location>
</feature>
<keyword evidence="2 11" id="KW-0813">Transport</keyword>
<name>A0ABD3VGT3_SINWO</name>
<keyword evidence="3 11" id="KW-0812">Transmembrane</keyword>
<evidence type="ECO:0000313" key="15">
    <source>
        <dbReference type="Proteomes" id="UP001634394"/>
    </source>
</evidence>
<dbReference type="Gene3D" id="1.10.3080.10">
    <property type="entry name" value="Clc chloride channel"/>
    <property type="match status" value="1"/>
</dbReference>
<evidence type="ECO:0000256" key="9">
    <source>
        <dbReference type="ARBA" id="ARBA00023214"/>
    </source>
</evidence>
<dbReference type="SUPFAM" id="SSF54631">
    <property type="entry name" value="CBS-domain pair"/>
    <property type="match status" value="1"/>
</dbReference>
<evidence type="ECO:0000256" key="11">
    <source>
        <dbReference type="RuleBase" id="RU361221"/>
    </source>
</evidence>
<feature type="transmembrane region" description="Helical" evidence="11">
    <location>
        <begin position="402"/>
        <end position="426"/>
    </location>
</feature>
<gene>
    <name evidence="14" type="ORF">ACJMK2_010136</name>
</gene>
<evidence type="ECO:0000256" key="2">
    <source>
        <dbReference type="ARBA" id="ARBA00022448"/>
    </source>
</evidence>
<dbReference type="GO" id="GO:0005254">
    <property type="term" value="F:chloride channel activity"/>
    <property type="evidence" value="ECO:0007669"/>
    <property type="project" value="UniProtKB-UniRule"/>
</dbReference>
<keyword evidence="9 11" id="KW-0868">Chloride</keyword>
<evidence type="ECO:0000256" key="5">
    <source>
        <dbReference type="ARBA" id="ARBA00022989"/>
    </source>
</evidence>
<feature type="transmembrane region" description="Helical" evidence="11">
    <location>
        <begin position="247"/>
        <end position="273"/>
    </location>
</feature>
<evidence type="ECO:0000256" key="8">
    <source>
        <dbReference type="ARBA" id="ARBA00023136"/>
    </source>
</evidence>
<dbReference type="PRINTS" id="PR00762">
    <property type="entry name" value="CLCHANNEL"/>
</dbReference>
<dbReference type="Pfam" id="PF00571">
    <property type="entry name" value="CBS"/>
    <property type="match status" value="2"/>
</dbReference>
<dbReference type="CDD" id="cd04591">
    <property type="entry name" value="CBS_pair_voltage-gated_CLC_euk_bac"/>
    <property type="match status" value="1"/>
</dbReference>
<evidence type="ECO:0000313" key="14">
    <source>
        <dbReference type="EMBL" id="KAL3859958.1"/>
    </source>
</evidence>
<organism evidence="14 15">
    <name type="scientific">Sinanodonta woodiana</name>
    <name type="common">Chinese pond mussel</name>
    <name type="synonym">Anodonta woodiana</name>
    <dbReference type="NCBI Taxonomy" id="1069815"/>
    <lineage>
        <taxon>Eukaryota</taxon>
        <taxon>Metazoa</taxon>
        <taxon>Spiralia</taxon>
        <taxon>Lophotrochozoa</taxon>
        <taxon>Mollusca</taxon>
        <taxon>Bivalvia</taxon>
        <taxon>Autobranchia</taxon>
        <taxon>Heteroconchia</taxon>
        <taxon>Palaeoheterodonta</taxon>
        <taxon>Unionida</taxon>
        <taxon>Unionoidea</taxon>
        <taxon>Unionidae</taxon>
        <taxon>Unioninae</taxon>
        <taxon>Sinanodonta</taxon>
    </lineage>
</organism>
<dbReference type="Gene3D" id="3.10.580.10">
    <property type="entry name" value="CBS-domain"/>
    <property type="match status" value="1"/>
</dbReference>
<keyword evidence="5 11" id="KW-1133">Transmembrane helix</keyword>
<feature type="transmembrane region" description="Helical" evidence="11">
    <location>
        <begin position="318"/>
        <end position="341"/>
    </location>
</feature>
<dbReference type="InterPro" id="IPR046342">
    <property type="entry name" value="CBS_dom_sf"/>
</dbReference>
<feature type="region of interest" description="Disordered" evidence="12">
    <location>
        <begin position="1"/>
        <end position="31"/>
    </location>
</feature>
<feature type="transmembrane region" description="Helical" evidence="11">
    <location>
        <begin position="541"/>
        <end position="564"/>
    </location>
</feature>
<feature type="domain" description="CBS" evidence="13">
    <location>
        <begin position="770"/>
        <end position="827"/>
    </location>
</feature>
<accession>A0ABD3VGT3</accession>
<feature type="transmembrane region" description="Helical" evidence="11">
    <location>
        <begin position="153"/>
        <end position="177"/>
    </location>
</feature>
<keyword evidence="4" id="KW-0677">Repeat</keyword>
<dbReference type="EMBL" id="JBJQND010000012">
    <property type="protein sequence ID" value="KAL3859958.1"/>
    <property type="molecule type" value="Genomic_DNA"/>
</dbReference>
<reference evidence="14 15" key="1">
    <citation type="submission" date="2024-11" db="EMBL/GenBank/DDBJ databases">
        <title>Chromosome-level genome assembly of the freshwater bivalve Anodonta woodiana.</title>
        <authorList>
            <person name="Chen X."/>
        </authorList>
    </citation>
    <scope>NUCLEOTIDE SEQUENCE [LARGE SCALE GENOMIC DNA]</scope>
    <source>
        <strain evidence="14">MN2024</strain>
        <tissue evidence="14">Gills</tissue>
    </source>
</reference>
<dbReference type="InterPro" id="IPR001807">
    <property type="entry name" value="ClC"/>
</dbReference>
<comment type="caution">
    <text evidence="14">The sequence shown here is derived from an EMBL/GenBank/DDBJ whole genome shotgun (WGS) entry which is preliminary data.</text>
</comment>
<keyword evidence="6 11" id="KW-0406">Ion transport</keyword>
<evidence type="ECO:0000256" key="4">
    <source>
        <dbReference type="ARBA" id="ARBA00022737"/>
    </source>
</evidence>
<keyword evidence="8 11" id="KW-0472">Membrane</keyword>
<dbReference type="SUPFAM" id="SSF81340">
    <property type="entry name" value="Clc chloride channel"/>
    <property type="match status" value="1"/>
</dbReference>
<keyword evidence="15" id="KW-1185">Reference proteome</keyword>
<dbReference type="PROSITE" id="PS51371">
    <property type="entry name" value="CBS"/>
    <property type="match status" value="1"/>
</dbReference>
<dbReference type="PANTHER" id="PTHR11689:SF136">
    <property type="entry name" value="H(+)_CL(-) EXCHANGE TRANSPORTER 7"/>
    <property type="match status" value="1"/>
</dbReference>
<dbReference type="Pfam" id="PF00654">
    <property type="entry name" value="Voltage_CLC"/>
    <property type="match status" value="1"/>
</dbReference>
<evidence type="ECO:0000259" key="13">
    <source>
        <dbReference type="PROSITE" id="PS51371"/>
    </source>
</evidence>
<evidence type="ECO:0000256" key="12">
    <source>
        <dbReference type="SAM" id="MobiDB-lite"/>
    </source>
</evidence>
<evidence type="ECO:0000256" key="1">
    <source>
        <dbReference type="ARBA" id="ARBA00004141"/>
    </source>
</evidence>
<evidence type="ECO:0000256" key="7">
    <source>
        <dbReference type="ARBA" id="ARBA00023122"/>
    </source>
</evidence>
<comment type="similarity">
    <text evidence="11">Belongs to the chloride channel (TC 2.A.49) family.</text>
</comment>
<feature type="compositionally biased region" description="Polar residues" evidence="12">
    <location>
        <begin position="1"/>
        <end position="12"/>
    </location>
</feature>
<comment type="caution">
    <text evidence="11">Lacks conserved residue(s) required for the propagation of feature annotation.</text>
</comment>
<evidence type="ECO:0000256" key="6">
    <source>
        <dbReference type="ARBA" id="ARBA00023065"/>
    </source>
</evidence>
<comment type="subcellular location">
    <subcellularLocation>
        <location evidence="1 11">Membrane</location>
        <topology evidence="1 11">Multi-pass membrane protein</topology>
    </subcellularLocation>
</comment>
<evidence type="ECO:0000256" key="3">
    <source>
        <dbReference type="ARBA" id="ARBA00022692"/>
    </source>
</evidence>
<feature type="transmembrane region" description="Helical" evidence="11">
    <location>
        <begin position="206"/>
        <end position="226"/>
    </location>
</feature>
<protein>
    <recommendedName>
        <fullName evidence="11">Chloride channel protein</fullName>
    </recommendedName>
</protein>
<dbReference type="PANTHER" id="PTHR11689">
    <property type="entry name" value="CHLORIDE CHANNEL PROTEIN CLC FAMILY MEMBER"/>
    <property type="match status" value="1"/>
</dbReference>
<dbReference type="InterPro" id="IPR000644">
    <property type="entry name" value="CBS_dom"/>
</dbReference>
<dbReference type="SMART" id="SM00116">
    <property type="entry name" value="CBS"/>
    <property type="match status" value="2"/>
</dbReference>
<dbReference type="GO" id="GO:0016020">
    <property type="term" value="C:membrane"/>
    <property type="evidence" value="ECO:0007669"/>
    <property type="project" value="UniProtKB-SubCell"/>
</dbReference>
<dbReference type="Proteomes" id="UP001634394">
    <property type="component" value="Unassembled WGS sequence"/>
</dbReference>
<sequence length="838" mass="93032">MAVELSTQNSINDDSVSLVEEEELEPLTNGDRSKKVKFTVSKVDTDVEKDYGNEQRSSKEQLTSLMQLEGQDVKESPQTYSDTLTQNSITALISAKFRDIQKKLQKYGVESPRFRKRLVSKWESLNYDTVENVLYWREYDESRSKRKLTLRWFSRWVIVFFIGIFAALLAAVLHTIVENICQVKFSLISRFLDKCAKEGCMYQPALIWMAINLVLTLLGSALVVYLQPMAAGGGIPFMKAYLNGVKIPGLLTLEAFIAKVGSVILSISGGLAIGKEGPMAHAGGIIGAGLGKGRLRLCRNKQLSLYESFRNDHDIRDFVAAGAASGVAAAFGAPVGGTLFSVEEAASFWSQELTWRIFFSAMVASFFTNFLLSSFHGNPLKLEAPGLVRLNGRDLSFDLIEIPAFLIMGVIAGLIGAAFVVLSYKLTVFRKKYFSRKWVKILEAGVVACTSGLVGFLFLYLNEDCTDKQPYSSTAVIAKMYCEGNKHHAMSTMLLASPEASLKGLLHDPFGTYRPGSLAAFAVIYFFLAVWAYGLSVSAGIFIPSLIIGASWGRLFGLGVLYLYPGEPEYEDEVLRKYALIGAASQLSGLMRTTISLTVMIVECTGEISLGLPIMINLVISKWVGDFITTGLNDMVIEVNGIPLLAWEPPPLCDGIKASDLMSQPVTFFNTKEKVGHIMEQLKTGTYNGFPVTSPNPDNPKEPGKLLGLILRSQLLVLLKHKVFAPQGLHQPSTLRLKDFTKYYLQYLKTEEIQISNAENEYQVDLKPYLLPNPYTVDPTFSLPRLFRLFRGLGLRHLVVVNDNHQPVGMITRKDLAQFRAESKRGLLKIEYLKIEDV</sequence>
<feature type="transmembrane region" description="Helical" evidence="11">
    <location>
        <begin position="353"/>
        <end position="372"/>
    </location>
</feature>
<evidence type="ECO:0000256" key="10">
    <source>
        <dbReference type="PROSITE-ProRule" id="PRU00703"/>
    </source>
</evidence>
<dbReference type="InterPro" id="IPR014743">
    <property type="entry name" value="Cl-channel_core"/>
</dbReference>
<dbReference type="InterPro" id="IPR051280">
    <property type="entry name" value="Cl-channel/antiporter"/>
</dbReference>
<proteinExistence type="inferred from homology"/>